<dbReference type="GO" id="GO:0005886">
    <property type="term" value="C:plasma membrane"/>
    <property type="evidence" value="ECO:0007669"/>
    <property type="project" value="TreeGrafter"/>
</dbReference>
<dbReference type="Pfam" id="PF02801">
    <property type="entry name" value="Ketoacyl-synt_C"/>
    <property type="match status" value="1"/>
</dbReference>
<dbReference type="Gene3D" id="3.30.70.3290">
    <property type="match status" value="1"/>
</dbReference>
<evidence type="ECO:0000256" key="2">
    <source>
        <dbReference type="ARBA" id="ARBA00022553"/>
    </source>
</evidence>
<dbReference type="InterPro" id="IPR006162">
    <property type="entry name" value="Ppantetheine_attach_site"/>
</dbReference>
<dbReference type="GO" id="GO:0071770">
    <property type="term" value="P:DIM/DIP cell wall layer assembly"/>
    <property type="evidence" value="ECO:0007669"/>
    <property type="project" value="TreeGrafter"/>
</dbReference>
<dbReference type="PANTHER" id="PTHR43775:SF37">
    <property type="entry name" value="SI:DKEY-61P9.11"/>
    <property type="match status" value="1"/>
</dbReference>
<dbReference type="FunFam" id="1.10.1200.10:FF:000007">
    <property type="entry name" value="Probable polyketide synthase pks17"/>
    <property type="match status" value="1"/>
</dbReference>
<dbReference type="Pfam" id="PF00109">
    <property type="entry name" value="ketoacyl-synt"/>
    <property type="match status" value="1"/>
</dbReference>
<dbReference type="PROSITE" id="PS50075">
    <property type="entry name" value="CARRIER"/>
    <property type="match status" value="1"/>
</dbReference>
<proteinExistence type="predicted"/>
<dbReference type="InterPro" id="IPR014030">
    <property type="entry name" value="Ketoacyl_synth_N"/>
</dbReference>
<name>A0A8J7LKS5_9NOST</name>
<dbReference type="SUPFAM" id="SSF53901">
    <property type="entry name" value="Thiolase-like"/>
    <property type="match status" value="1"/>
</dbReference>
<dbReference type="PANTHER" id="PTHR43775">
    <property type="entry name" value="FATTY ACID SYNTHASE"/>
    <property type="match status" value="1"/>
</dbReference>
<evidence type="ECO:0000256" key="3">
    <source>
        <dbReference type="ARBA" id="ARBA00022679"/>
    </source>
</evidence>
<dbReference type="InterPro" id="IPR049490">
    <property type="entry name" value="C883_1060-like_KR_N"/>
</dbReference>
<organism evidence="6 7">
    <name type="scientific">Dendronalium phyllosphericum CENA369</name>
    <dbReference type="NCBI Taxonomy" id="1725256"/>
    <lineage>
        <taxon>Bacteria</taxon>
        <taxon>Bacillati</taxon>
        <taxon>Cyanobacteriota</taxon>
        <taxon>Cyanophyceae</taxon>
        <taxon>Nostocales</taxon>
        <taxon>Nostocaceae</taxon>
        <taxon>Dendronalium</taxon>
        <taxon>Dendronalium phyllosphericum</taxon>
    </lineage>
</organism>
<dbReference type="InterPro" id="IPR057326">
    <property type="entry name" value="KR_dom"/>
</dbReference>
<evidence type="ECO:0000313" key="6">
    <source>
        <dbReference type="EMBL" id="MBH8578278.1"/>
    </source>
</evidence>
<comment type="caution">
    <text evidence="6">The sequence shown here is derived from an EMBL/GenBank/DDBJ whole genome shotgun (WGS) entry which is preliminary data.</text>
</comment>
<dbReference type="Pfam" id="PF21394">
    <property type="entry name" value="Beta-ketacyl_N"/>
    <property type="match status" value="1"/>
</dbReference>
<dbReference type="GO" id="GO:0006633">
    <property type="term" value="P:fatty acid biosynthetic process"/>
    <property type="evidence" value="ECO:0007669"/>
    <property type="project" value="InterPro"/>
</dbReference>
<dbReference type="InterPro" id="IPR014031">
    <property type="entry name" value="Ketoacyl_synth_C"/>
</dbReference>
<keyword evidence="7" id="KW-1185">Reference proteome</keyword>
<reference evidence="6 7" key="1">
    <citation type="journal article" date="2021" name="Int. J. Syst. Evol. Microbiol.">
        <title>Amazonocrinis nigriterrae gen. nov., sp. nov., Atlanticothrix silvestris gen. nov., sp. nov. and Dendronalium phyllosphericum gen. nov., sp. nov., nostocacean cyanobacteria from Brazilian environments.</title>
        <authorList>
            <person name="Alvarenga D.O."/>
            <person name="Andreote A.P.D."/>
            <person name="Branco L.H.Z."/>
            <person name="Delbaje E."/>
            <person name="Cruz R.B."/>
            <person name="Varani A.M."/>
            <person name="Fiore M.F."/>
        </authorList>
    </citation>
    <scope>NUCLEOTIDE SEQUENCE [LARGE SCALE GENOMIC DNA]</scope>
    <source>
        <strain evidence="6 7">CENA369</strain>
    </source>
</reference>
<dbReference type="Pfam" id="PF00698">
    <property type="entry name" value="Acyl_transf_1"/>
    <property type="match status" value="1"/>
</dbReference>
<dbReference type="SMART" id="SM00825">
    <property type="entry name" value="PKS_KS"/>
    <property type="match status" value="1"/>
</dbReference>
<dbReference type="SMART" id="SM01294">
    <property type="entry name" value="PKS_PP_betabranch"/>
    <property type="match status" value="1"/>
</dbReference>
<dbReference type="SUPFAM" id="SSF52151">
    <property type="entry name" value="FabD/lysophospholipase-like"/>
    <property type="match status" value="1"/>
</dbReference>
<dbReference type="InterPro" id="IPR001227">
    <property type="entry name" value="Ac_transferase_dom_sf"/>
</dbReference>
<dbReference type="SUPFAM" id="SSF47336">
    <property type="entry name" value="ACP-like"/>
    <property type="match status" value="1"/>
</dbReference>
<dbReference type="GO" id="GO:0004312">
    <property type="term" value="F:fatty acid synthase activity"/>
    <property type="evidence" value="ECO:0007669"/>
    <property type="project" value="TreeGrafter"/>
</dbReference>
<dbReference type="InterPro" id="IPR013968">
    <property type="entry name" value="PKS_KR"/>
</dbReference>
<dbReference type="CDD" id="cd00833">
    <property type="entry name" value="PKS"/>
    <property type="match status" value="1"/>
</dbReference>
<evidence type="ECO:0000256" key="1">
    <source>
        <dbReference type="ARBA" id="ARBA00022450"/>
    </source>
</evidence>
<dbReference type="InterPro" id="IPR036736">
    <property type="entry name" value="ACP-like_sf"/>
</dbReference>
<sequence length="1601" mass="174883">MEPIAIIGIGCRFPKAKNLEAFWQLLRNGVDAITEVPPERWDINAFYEPQPAIPGKMNTRWGGFLEQIDRFDPSFFGISAREAEHIDPQQRLMLEVAWEALENAGLVPATLAGSQTGVFVGITNADYHKLLYKDSYRLSAYSATGTTPCITANRLSYVLNLRGPSLAIDTACSSSLVAVHLACQSLRNQESNLCLVGGVNLMVSPEPTITCSQAQMMAADGRCKTFDASADGYVRGEGCGVIVLKRLADALQDGDNVLALIKSSAVNQDGTSNGLTAPNGPSQQAVIRQALELAGVTPAQISYVEAHGTGTSLGDPIEVKSLKAVLMEGRSPNQTCWIGSLKTNIGHSEGAAGVAGLIKVVLQLQQGKIAPHLHLKQLNPYISLEGTPFVIPSECQPWSCSGSRLAGVSAFSFGGTNCHIILEEAPLLIPTINQIDRSQQILTLSAKTAPALVELAKQYADFSTSHPEVSLADICFTANTGRSHFEHRLAVVSASSLQLSEQLSAFAAGEHTSHLVSQQVTKRKPPKIGFLFTGQGSQYLGMGRQLYETQPTFRASLDQCSEILRPYLQQPLLEVLYPPEEQSSPLDETAYTQPALFAQEYALFRLWESWGIKPEAVMGHSVGEYAAACVAGVFSLEDGLKLIAERARLMQALPQDGEMLVVFADEATVAKIIQPYSQNLALAKPAVGIAAINGPKNIVISGASQAVREVSNILKAQAIASKKLRVSHAFHSPLMEPMLKEFEQVAQEITYSSPQITLISNVTGQPIADEIANPEYWCRHIRQSVNFAASIETLYQKGFKVFVEIGPQPILLGMGRYCLPEGVSAWLPSLRSGCEDWQQLLESLGTLYVSGVAVDWTGFERDYIRQQVVLPTYPFQRQRYWMENSHNEHLTQQNIQSTIVNLLHRGDSQKLAQYVATAAKLSAHEVELLPKLLEVLVKQHQQQLTTASIEDWLYEIKWQPQPRQLAAAEGLGTSIFTQHSALSTQHSKSCWLILADIGGVGQALAHLLQERGQSSFLVYAGNTYQLKEPGTWSVNPSDPSHFERLFQEITNQQLPLRGVIHLWSLETELIAELTASSLEEIQVLGCGSTLHLVQTLAARAWQTLPRLWLVTKEAISVVSSSLGVAQASLWGLGKVIALEHPEFWGGLVDLAADKPKDAAVNLLAEIFDSQGEDQIAFRQKQRYVTRLVKSQLPQAQAISLQSNCTYLITGGLGALGLEVAQWMVERGARNLLLTGRTEASERVREAIARLEQLGAKIIVARADVANYQDMAQVFEQIQTAMPPLRGIIHTAGVLDDGILLQQDWQRFVKVMSPKVNGAWNLHVLSQEIPLDFFVSFSSAASLLGSPGQGNYAAANAFMDALARYRQSLGLPGLSINWGLWENTGMAASLGNRNQTRLAAQGMESIPLEQGMQILGNLLQPNAAQVGVLPINWSKFLEKFPTTVPSFLESFKVVSEQPVTQQPAFLQQLKAAPASDRRNLLIAHICTEVARLLGLDSSEQVDIQQGLLDLGIDSLMAVELRKFLQSSLGLSIPATLAFDYPTIAALGDYLVREVMKTESDESATVLDNSNQQKLSEAESNLDRLSDSEAEALLLCKLDSMKY</sequence>
<evidence type="ECO:0000313" key="7">
    <source>
        <dbReference type="Proteomes" id="UP000662314"/>
    </source>
</evidence>
<dbReference type="SMART" id="SM00822">
    <property type="entry name" value="PKS_KR"/>
    <property type="match status" value="1"/>
</dbReference>
<accession>A0A8J7LKS5</accession>
<dbReference type="SMART" id="SM00827">
    <property type="entry name" value="PKS_AT"/>
    <property type="match status" value="1"/>
</dbReference>
<dbReference type="PROSITE" id="PS00606">
    <property type="entry name" value="KS3_1"/>
    <property type="match status" value="1"/>
</dbReference>
<dbReference type="RefSeq" id="WP_214436954.1">
    <property type="nucleotide sequence ID" value="NZ_CAWPUQ010000258.1"/>
</dbReference>
<dbReference type="InterPro" id="IPR009081">
    <property type="entry name" value="PP-bd_ACP"/>
</dbReference>
<evidence type="ECO:0000259" key="5">
    <source>
        <dbReference type="PROSITE" id="PS52004"/>
    </source>
</evidence>
<dbReference type="PROSITE" id="PS52004">
    <property type="entry name" value="KS3_2"/>
    <property type="match status" value="1"/>
</dbReference>
<dbReference type="Pfam" id="PF22621">
    <property type="entry name" value="CurL-like_PKS_C"/>
    <property type="match status" value="1"/>
</dbReference>
<keyword evidence="2" id="KW-0597">Phosphoprotein</keyword>
<dbReference type="GO" id="GO:0004315">
    <property type="term" value="F:3-oxoacyl-[acyl-carrier-protein] synthase activity"/>
    <property type="evidence" value="ECO:0007669"/>
    <property type="project" value="InterPro"/>
</dbReference>
<feature type="domain" description="Carrier" evidence="4">
    <location>
        <begin position="1475"/>
        <end position="1553"/>
    </location>
</feature>
<evidence type="ECO:0000259" key="4">
    <source>
        <dbReference type="PROSITE" id="PS50075"/>
    </source>
</evidence>
<dbReference type="InterPro" id="IPR020841">
    <property type="entry name" value="PKS_Beta-ketoAc_synthase_dom"/>
</dbReference>
<dbReference type="InterPro" id="IPR016036">
    <property type="entry name" value="Malonyl_transacylase_ACP-bd"/>
</dbReference>
<dbReference type="SUPFAM" id="SSF51735">
    <property type="entry name" value="NAD(P)-binding Rossmann-fold domains"/>
    <property type="match status" value="2"/>
</dbReference>
<dbReference type="InterPro" id="IPR050091">
    <property type="entry name" value="PKS_NRPS_Biosynth_Enz"/>
</dbReference>
<gene>
    <name evidence="6" type="ORF">I8752_36120</name>
</gene>
<dbReference type="Gene3D" id="3.40.50.720">
    <property type="entry name" value="NAD(P)-binding Rossmann-like Domain"/>
    <property type="match status" value="1"/>
</dbReference>
<dbReference type="Pfam" id="PF08659">
    <property type="entry name" value="KR"/>
    <property type="match status" value="1"/>
</dbReference>
<dbReference type="Gene3D" id="3.40.47.10">
    <property type="match status" value="1"/>
</dbReference>
<dbReference type="InterPro" id="IPR036291">
    <property type="entry name" value="NAD(P)-bd_dom_sf"/>
</dbReference>
<dbReference type="InterPro" id="IPR014043">
    <property type="entry name" value="Acyl_transferase_dom"/>
</dbReference>
<dbReference type="InterPro" id="IPR016039">
    <property type="entry name" value="Thiolase-like"/>
</dbReference>
<dbReference type="SMART" id="SM00823">
    <property type="entry name" value="PKS_PP"/>
    <property type="match status" value="1"/>
</dbReference>
<dbReference type="FunFam" id="3.40.47.10:FF:000019">
    <property type="entry name" value="Polyketide synthase type I"/>
    <property type="match status" value="1"/>
</dbReference>
<dbReference type="Proteomes" id="UP000662314">
    <property type="component" value="Unassembled WGS sequence"/>
</dbReference>
<dbReference type="GO" id="GO:0005737">
    <property type="term" value="C:cytoplasm"/>
    <property type="evidence" value="ECO:0007669"/>
    <property type="project" value="TreeGrafter"/>
</dbReference>
<dbReference type="Pfam" id="PF00550">
    <property type="entry name" value="PP-binding"/>
    <property type="match status" value="1"/>
</dbReference>
<dbReference type="Gene3D" id="1.10.1200.10">
    <property type="entry name" value="ACP-like"/>
    <property type="match status" value="1"/>
</dbReference>
<dbReference type="Gene3D" id="3.40.366.10">
    <property type="entry name" value="Malonyl-Coenzyme A Acyl Carrier Protein, domain 2"/>
    <property type="match status" value="1"/>
</dbReference>
<dbReference type="EMBL" id="JAECZA010000318">
    <property type="protein sequence ID" value="MBH8578278.1"/>
    <property type="molecule type" value="Genomic_DNA"/>
</dbReference>
<dbReference type="InterPro" id="IPR016035">
    <property type="entry name" value="Acyl_Trfase/lysoPLipase"/>
</dbReference>
<feature type="domain" description="Ketosynthase family 3 (KS3)" evidence="5">
    <location>
        <begin position="1"/>
        <end position="424"/>
    </location>
</feature>
<dbReference type="GO" id="GO:0031177">
    <property type="term" value="F:phosphopantetheine binding"/>
    <property type="evidence" value="ECO:0007669"/>
    <property type="project" value="InterPro"/>
</dbReference>
<keyword evidence="3" id="KW-0808">Transferase</keyword>
<keyword evidence="1" id="KW-0596">Phosphopantetheine</keyword>
<dbReference type="FunFam" id="3.40.366.10:FF:000002">
    <property type="entry name" value="Probable polyketide synthase 2"/>
    <property type="match status" value="1"/>
</dbReference>
<dbReference type="InterPro" id="IPR018201">
    <property type="entry name" value="Ketoacyl_synth_AS"/>
</dbReference>
<dbReference type="InterPro" id="IPR020806">
    <property type="entry name" value="PKS_PP-bd"/>
</dbReference>
<dbReference type="PROSITE" id="PS00012">
    <property type="entry name" value="PHOSPHOPANTETHEINE"/>
    <property type="match status" value="1"/>
</dbReference>
<protein>
    <submittedName>
        <fullName evidence="6">Type I polyketide synthase</fullName>
    </submittedName>
</protein>
<dbReference type="SUPFAM" id="SSF55048">
    <property type="entry name" value="Probable ACP-binding domain of malonyl-CoA ACP transacylase"/>
    <property type="match status" value="1"/>
</dbReference>
<dbReference type="CDD" id="cd08955">
    <property type="entry name" value="KR_2_FAS_SDR_x"/>
    <property type="match status" value="1"/>
</dbReference>